<feature type="compositionally biased region" description="Low complexity" evidence="5">
    <location>
        <begin position="324"/>
        <end position="340"/>
    </location>
</feature>
<evidence type="ECO:0000256" key="4">
    <source>
        <dbReference type="ARBA" id="ARBA00022840"/>
    </source>
</evidence>
<dbReference type="Proteomes" id="UP001501536">
    <property type="component" value="Unassembled WGS sequence"/>
</dbReference>
<proteinExistence type="inferred from homology"/>
<dbReference type="PANTHER" id="PTHR43776:SF7">
    <property type="entry name" value="D,D-DIPEPTIDE TRANSPORT ATP-BINDING PROTEIN DDPF-RELATED"/>
    <property type="match status" value="1"/>
</dbReference>
<dbReference type="SUPFAM" id="SSF52540">
    <property type="entry name" value="P-loop containing nucleoside triphosphate hydrolases"/>
    <property type="match status" value="2"/>
</dbReference>
<evidence type="ECO:0000256" key="3">
    <source>
        <dbReference type="ARBA" id="ARBA00022741"/>
    </source>
</evidence>
<dbReference type="Pfam" id="PF00005">
    <property type="entry name" value="ABC_tran"/>
    <property type="match status" value="2"/>
</dbReference>
<gene>
    <name evidence="7" type="ORF">GCM10022377_14690</name>
</gene>
<dbReference type="InterPro" id="IPR017871">
    <property type="entry name" value="ABC_transporter-like_CS"/>
</dbReference>
<dbReference type="InterPro" id="IPR027417">
    <property type="entry name" value="P-loop_NTPase"/>
</dbReference>
<reference evidence="8" key="1">
    <citation type="journal article" date="2019" name="Int. J. Syst. Evol. Microbiol.">
        <title>The Global Catalogue of Microorganisms (GCM) 10K type strain sequencing project: providing services to taxonomists for standard genome sequencing and annotation.</title>
        <authorList>
            <consortium name="The Broad Institute Genomics Platform"/>
            <consortium name="The Broad Institute Genome Sequencing Center for Infectious Disease"/>
            <person name="Wu L."/>
            <person name="Ma J."/>
        </authorList>
    </citation>
    <scope>NUCLEOTIDE SEQUENCE [LARGE SCALE GENOMIC DNA]</scope>
    <source>
        <strain evidence="8">JCM 16961</strain>
    </source>
</reference>
<dbReference type="RefSeq" id="WP_344882228.1">
    <property type="nucleotide sequence ID" value="NZ_BAABCJ010000002.1"/>
</dbReference>
<organism evidence="7 8">
    <name type="scientific">Zhihengliuella alba</name>
    <dbReference type="NCBI Taxonomy" id="547018"/>
    <lineage>
        <taxon>Bacteria</taxon>
        <taxon>Bacillati</taxon>
        <taxon>Actinomycetota</taxon>
        <taxon>Actinomycetes</taxon>
        <taxon>Micrococcales</taxon>
        <taxon>Micrococcaceae</taxon>
        <taxon>Zhihengliuella</taxon>
    </lineage>
</organism>
<comment type="caution">
    <text evidence="7">The sequence shown here is derived from an EMBL/GenBank/DDBJ whole genome shotgun (WGS) entry which is preliminary data.</text>
</comment>
<name>A0ABP7DDB7_9MICC</name>
<evidence type="ECO:0000313" key="8">
    <source>
        <dbReference type="Proteomes" id="UP001501536"/>
    </source>
</evidence>
<evidence type="ECO:0000259" key="6">
    <source>
        <dbReference type="PROSITE" id="PS50893"/>
    </source>
</evidence>
<accession>A0ABP7DDB7</accession>
<protein>
    <submittedName>
        <fullName evidence="7">ABC transporter ATP-binding protein</fullName>
    </submittedName>
</protein>
<dbReference type="InterPro" id="IPR050319">
    <property type="entry name" value="ABC_transp_ATP-bind"/>
</dbReference>
<evidence type="ECO:0000256" key="2">
    <source>
        <dbReference type="ARBA" id="ARBA00022448"/>
    </source>
</evidence>
<keyword evidence="4 7" id="KW-0067">ATP-binding</keyword>
<comment type="similarity">
    <text evidence="1">Belongs to the ABC transporter superfamily.</text>
</comment>
<dbReference type="EMBL" id="BAABCJ010000002">
    <property type="protein sequence ID" value="GAA3702095.1"/>
    <property type="molecule type" value="Genomic_DNA"/>
</dbReference>
<feature type="domain" description="ABC transporter" evidence="6">
    <location>
        <begin position="346"/>
        <end position="591"/>
    </location>
</feature>
<dbReference type="PROSITE" id="PS50893">
    <property type="entry name" value="ABC_TRANSPORTER_2"/>
    <property type="match status" value="2"/>
</dbReference>
<dbReference type="Gene3D" id="3.40.50.300">
    <property type="entry name" value="P-loop containing nucleotide triphosphate hydrolases"/>
    <property type="match status" value="2"/>
</dbReference>
<feature type="domain" description="ABC transporter" evidence="6">
    <location>
        <begin position="18"/>
        <end position="297"/>
    </location>
</feature>
<feature type="region of interest" description="Disordered" evidence="5">
    <location>
        <begin position="303"/>
        <end position="346"/>
    </location>
</feature>
<dbReference type="InterPro" id="IPR003593">
    <property type="entry name" value="AAA+_ATPase"/>
</dbReference>
<dbReference type="GO" id="GO:0005524">
    <property type="term" value="F:ATP binding"/>
    <property type="evidence" value="ECO:0007669"/>
    <property type="project" value="UniProtKB-KW"/>
</dbReference>
<keyword evidence="3" id="KW-0547">Nucleotide-binding</keyword>
<dbReference type="SMART" id="SM00382">
    <property type="entry name" value="AAA"/>
    <property type="match status" value="2"/>
</dbReference>
<dbReference type="InterPro" id="IPR013563">
    <property type="entry name" value="Oligopep_ABC_C"/>
</dbReference>
<dbReference type="Pfam" id="PF08352">
    <property type="entry name" value="oligo_HPY"/>
    <property type="match status" value="2"/>
</dbReference>
<sequence length="599" mass="61942">MSATHSSAAGGGERTPLLDVAGLTVRFGAADPVVRGLDLRVVAGECVAIVGESGSGKSVTARALLGLADGGAAGAGGRARVSADRLRIGARDMLGAGASHGTLRGGTRSTLRGGARSATAAEWRRVRGGEVGLVLQDALVSLDPLRTVGRHLDDVLRLHTDLGPADRGLRARDLLSDVGLPPATAGQRADQLSGGMRQRALIATAIAAGPGLLIADEPTTALDATVAARVMDLLARLRRPSATRPEGTGLLLISHDLAVVSSVADRILVMRDGEVVESGPAAHVLSSPQHEYTRMLLAAVPAGKPRGTRLTVTEPAPRSPSGPSPMRSAPAPSGPSSGRTPPAPALSARGLTKTFLRDGAPFAAVDGVGFELPAGRTVGLVGESGSGKTTTARLVLGLAEPDAGEVGLLGEPWVGPGLRERDRRPRRTHLGAVYQDPLSSFDPRIGVGSLLADAATGGRSRSARRQRGRVRELLELVGLPEGVADRHPRSLSGGQRQRVAIARALAPGPRVIVCDEPVSALDVSVQAQILDLLDALQERLGLSYLFISHDLAVVRHVSDHLLVMQGGRIVESGPAEDVFADPQQEYTRQLLAASPSLAD</sequence>
<evidence type="ECO:0000313" key="7">
    <source>
        <dbReference type="EMBL" id="GAA3702095.1"/>
    </source>
</evidence>
<keyword evidence="8" id="KW-1185">Reference proteome</keyword>
<dbReference type="PANTHER" id="PTHR43776">
    <property type="entry name" value="TRANSPORT ATP-BINDING PROTEIN"/>
    <property type="match status" value="1"/>
</dbReference>
<dbReference type="InterPro" id="IPR003439">
    <property type="entry name" value="ABC_transporter-like_ATP-bd"/>
</dbReference>
<evidence type="ECO:0000256" key="1">
    <source>
        <dbReference type="ARBA" id="ARBA00005417"/>
    </source>
</evidence>
<evidence type="ECO:0000256" key="5">
    <source>
        <dbReference type="SAM" id="MobiDB-lite"/>
    </source>
</evidence>
<keyword evidence="2" id="KW-0813">Transport</keyword>
<dbReference type="CDD" id="cd03257">
    <property type="entry name" value="ABC_NikE_OppD_transporters"/>
    <property type="match status" value="2"/>
</dbReference>
<dbReference type="PROSITE" id="PS00211">
    <property type="entry name" value="ABC_TRANSPORTER_1"/>
    <property type="match status" value="2"/>
</dbReference>